<dbReference type="Gene3D" id="3.40.50.2300">
    <property type="match status" value="2"/>
</dbReference>
<evidence type="ECO:0000256" key="3">
    <source>
        <dbReference type="ARBA" id="ARBA00023125"/>
    </source>
</evidence>
<gene>
    <name evidence="6" type="ORF">KGQ19_33955</name>
</gene>
<dbReference type="PANTHER" id="PTHR30146">
    <property type="entry name" value="LACI-RELATED TRANSCRIPTIONAL REPRESSOR"/>
    <property type="match status" value="1"/>
</dbReference>
<reference evidence="6 7" key="1">
    <citation type="submission" date="2020-02" db="EMBL/GenBank/DDBJ databases">
        <title>Acidophilic actinobacteria isolated from forest soil.</title>
        <authorList>
            <person name="Golinska P."/>
        </authorList>
    </citation>
    <scope>NUCLEOTIDE SEQUENCE [LARGE SCALE GENOMIC DNA]</scope>
    <source>
        <strain evidence="6 7">NL8</strain>
    </source>
</reference>
<protein>
    <submittedName>
        <fullName evidence="6">LacI family DNA-binding transcriptional regulator</fullName>
    </submittedName>
</protein>
<name>A0ABS5L155_9ACTN</name>
<comment type="caution">
    <text evidence="6">The sequence shown here is derived from an EMBL/GenBank/DDBJ whole genome shotgun (WGS) entry which is preliminary data.</text>
</comment>
<keyword evidence="1" id="KW-0678">Repressor</keyword>
<keyword evidence="7" id="KW-1185">Reference proteome</keyword>
<evidence type="ECO:0000313" key="7">
    <source>
        <dbReference type="Proteomes" id="UP000730482"/>
    </source>
</evidence>
<dbReference type="PANTHER" id="PTHR30146:SF148">
    <property type="entry name" value="HTH-TYPE TRANSCRIPTIONAL REPRESSOR PURR-RELATED"/>
    <property type="match status" value="1"/>
</dbReference>
<dbReference type="RefSeq" id="WP_212016932.1">
    <property type="nucleotide sequence ID" value="NZ_JAAFYZ010000159.1"/>
</dbReference>
<dbReference type="EMBL" id="JAAFYZ010000159">
    <property type="protein sequence ID" value="MBS2551880.1"/>
    <property type="molecule type" value="Genomic_DNA"/>
</dbReference>
<evidence type="ECO:0000256" key="2">
    <source>
        <dbReference type="ARBA" id="ARBA00023015"/>
    </source>
</evidence>
<dbReference type="PROSITE" id="PS50932">
    <property type="entry name" value="HTH_LACI_2"/>
    <property type="match status" value="1"/>
</dbReference>
<evidence type="ECO:0000256" key="1">
    <source>
        <dbReference type="ARBA" id="ARBA00022491"/>
    </source>
</evidence>
<proteinExistence type="predicted"/>
<dbReference type="Gene3D" id="1.10.260.40">
    <property type="entry name" value="lambda repressor-like DNA-binding domains"/>
    <property type="match status" value="1"/>
</dbReference>
<evidence type="ECO:0000259" key="5">
    <source>
        <dbReference type="PROSITE" id="PS50932"/>
    </source>
</evidence>
<dbReference type="SUPFAM" id="SSF47413">
    <property type="entry name" value="lambda repressor-like DNA-binding domains"/>
    <property type="match status" value="1"/>
</dbReference>
<dbReference type="Pfam" id="PF00356">
    <property type="entry name" value="LacI"/>
    <property type="match status" value="1"/>
</dbReference>
<dbReference type="Pfam" id="PF13377">
    <property type="entry name" value="Peripla_BP_3"/>
    <property type="match status" value="1"/>
</dbReference>
<dbReference type="SMART" id="SM00354">
    <property type="entry name" value="HTH_LACI"/>
    <property type="match status" value="1"/>
</dbReference>
<accession>A0ABS5L155</accession>
<dbReference type="Proteomes" id="UP000730482">
    <property type="component" value="Unassembled WGS sequence"/>
</dbReference>
<sequence>MTDVARAAGVSQSTVSRVFSLPDTVRADTRDRVLEAARRLEFTPNPAASALAQGRTGTLGLLVPNVVNPYYAEIIKVVQHRARAKGHTLVLADTGDEPEDGFALARAVGRQTDGLLLAGPRMTDAMVGELARSGPVALIGAEAPGADSVYAEPATGMRQVIRHLAALGHSRIVYVDGTLTARDPACRQPVHDACAEFGVDLVEQLGPFDLTFDNGVAAADLVPTSGATAVIAHNEMVAHGVACGLARQGRSVPGDFSLVSVDDTFMARTIYPALTVLHVPLDLMGARGVDLLLHRIEDPDGAIRHSPLPTSLVVRESTGRPGSVSGDV</sequence>
<keyword evidence="3 6" id="KW-0238">DNA-binding</keyword>
<dbReference type="InterPro" id="IPR046335">
    <property type="entry name" value="LacI/GalR-like_sensor"/>
</dbReference>
<dbReference type="InterPro" id="IPR000843">
    <property type="entry name" value="HTH_LacI"/>
</dbReference>
<keyword evidence="4" id="KW-0804">Transcription</keyword>
<dbReference type="GO" id="GO:0003677">
    <property type="term" value="F:DNA binding"/>
    <property type="evidence" value="ECO:0007669"/>
    <property type="project" value="UniProtKB-KW"/>
</dbReference>
<dbReference type="SUPFAM" id="SSF53822">
    <property type="entry name" value="Periplasmic binding protein-like I"/>
    <property type="match status" value="1"/>
</dbReference>
<organism evidence="6 7">
    <name type="scientific">Catenulispora pinistramenti</name>
    <dbReference type="NCBI Taxonomy" id="2705254"/>
    <lineage>
        <taxon>Bacteria</taxon>
        <taxon>Bacillati</taxon>
        <taxon>Actinomycetota</taxon>
        <taxon>Actinomycetes</taxon>
        <taxon>Catenulisporales</taxon>
        <taxon>Catenulisporaceae</taxon>
        <taxon>Catenulispora</taxon>
    </lineage>
</organism>
<dbReference type="CDD" id="cd01392">
    <property type="entry name" value="HTH_LacI"/>
    <property type="match status" value="1"/>
</dbReference>
<evidence type="ECO:0000313" key="6">
    <source>
        <dbReference type="EMBL" id="MBS2551880.1"/>
    </source>
</evidence>
<feature type="domain" description="HTH lacI-type" evidence="5">
    <location>
        <begin position="1"/>
        <end position="53"/>
    </location>
</feature>
<evidence type="ECO:0000256" key="4">
    <source>
        <dbReference type="ARBA" id="ARBA00023163"/>
    </source>
</evidence>
<dbReference type="CDD" id="cd06267">
    <property type="entry name" value="PBP1_LacI_sugar_binding-like"/>
    <property type="match status" value="1"/>
</dbReference>
<dbReference type="InterPro" id="IPR028082">
    <property type="entry name" value="Peripla_BP_I"/>
</dbReference>
<keyword evidence="2" id="KW-0805">Transcription regulation</keyword>
<dbReference type="InterPro" id="IPR010982">
    <property type="entry name" value="Lambda_DNA-bd_dom_sf"/>
</dbReference>